<keyword evidence="3" id="KW-1133">Transmembrane helix</keyword>
<name>A0AA94EHI9_9PSED</name>
<feature type="compositionally biased region" description="Polar residues" evidence="2">
    <location>
        <begin position="1475"/>
        <end position="1493"/>
    </location>
</feature>
<protein>
    <submittedName>
        <fullName evidence="6">Rhs</fullName>
    </submittedName>
</protein>
<organism evidence="6 7">
    <name type="scientific">Pseudomonas koreensis</name>
    <dbReference type="NCBI Taxonomy" id="198620"/>
    <lineage>
        <taxon>Bacteria</taxon>
        <taxon>Pseudomonadati</taxon>
        <taxon>Pseudomonadota</taxon>
        <taxon>Gammaproteobacteria</taxon>
        <taxon>Pseudomonadales</taxon>
        <taxon>Pseudomonadaceae</taxon>
        <taxon>Pseudomonas</taxon>
    </lineage>
</organism>
<dbReference type="PANTHER" id="PTHR32305:SF15">
    <property type="entry name" value="PROTEIN RHSA-RELATED"/>
    <property type="match status" value="1"/>
</dbReference>
<evidence type="ECO:0000259" key="5">
    <source>
        <dbReference type="Pfam" id="PF25023"/>
    </source>
</evidence>
<sequence length="1588" mass="178686">MDAVSRIEQELDSFPNTLSLYRQQLEHWLSRTADQVSHAADLPSLMGMERIIRFGDRLTAVSTGDSEFSSSVVQCPESGVLAIESKFESVYDIPLGGIVVDVVAVGDGKITPVTLDAQGKGSFTGDAGQFYRVMVRSEVTPQQIDDLFKAYTGLTGELDGWLRGEWQGFKPQWSQSVATAAGNGMLAGSWAAIEGVWDSIGLLSEILQDPGKFAERLGSAADDLIELAQTAPQVMEKLQLLVSDEAALCLLLRTASLWLEMLPPSELAGKTAEAASMIIVQLLIDVLIGIVLTFVGAGAGIAYLTLRLADRAAQLLSIVKRLVKAMFGIVSTFIEYVDRYKNVAARGIAAGVKKGRMQLRWDAKRNAALKKNEPHDDSPDQAKNPNGDSADCVPLTCTNGCPVSMVTGEELLTLTDGSLDGVLPFEFTRLYRTSAVEIDVGLGFGWSHSLAHRLAFDGDAVVWVDHENRRTRFPMPSVQRPAIHNSLSRAAIFLGDEPQELILALAGSAARFYHFRAGRLTAISDAYGNRLRVARDHQERIVRLDNGAGRSLGLRYERAHLIGVDYQVWRESDWHTEQTLVSYRYDARQRLLEATNAAGDSEHYDYDDQHVILQRQLTGGASFFWEWERAGKAARCVRHWASFSQMDSRYVWADDGSVAVHYVDGSAETYVHDDRARLVRKVEADGGEHLKAYDDAGRLIAEQDPLGAVTEYRYDEVGRLVALLPPEDEPTSYEYRNGFLHSRSRGEAVWTFRRNAEGDVTEAVDPDGLVTYYYYDTRGQLLSIRYPDTSRHQWVWNDLGQLTEETLPDGGVRRFSYDALGRRITSCDEHGAMTRQQWDAVGRLLQTTLPTGATRAYSYGAYGQVTAERDELGRITRYEYDDDLHLVSRKINPDGTRVQYRYDHAQLLLTEIENESGEKYRLDYTPTGLIRQETGFDGRRTAYAYDRNGHLLEKTEFGDNGSTLVTAYARDAAGRLLLKTLPDGVQVAYRYDRLGRLTGVDDGQKHPLAFEYDRQDRLITEHQGWGTLRYAYDACGQLKRQRLPDNSKLDYHYAKGGALTAIDLNGARLTSHVYQSGREQQRQQGLLRSDYAYDDQGRLLAHAVGHQHESLYRRDYAYSANGNLEHIADTRHGQRTYAYDALDRLIRVRHSRDELPESFAHDPAGNLLMQDRPGPTRIKGNRLLMQGDRHYDYDAFGNLIRERRGRDHLLVTEYRYDCQHRLIGLTRPDGNTASYQYDAFGRRIRKTVDGQSTEFFWQGDHLVAESGQSHHRSYVYEPGTFRPLALLDGKGPKKACPFYYQLDHLGTPQELTDYSGEIVWSAQYDAYGKVSAITLAGEDYLDQPLRFQGQYFDAESGLHYNRHRYYDPRLGRYLTPDPVKLAGGLNQYQYTPNPTGWVDPLGLSSNCPPPEPRRPMRYEAGRVVVEEGAPPLPKMTAQERRARLDEVAEENAHRRLDEMEKATQDAHFLEKHGKQTTLASQQERSMTGRNPTTGEIEVYTNGRRAGQPKIPSAATRFFSYRDQLNAIHRAQLIFRRNGQIASKEPMDMGKVVGEGYKRGGVVYGQQTHAVVVLNRAAEPITSYTEFVN</sequence>
<keyword evidence="1" id="KW-0677">Repeat</keyword>
<dbReference type="Pfam" id="PF05593">
    <property type="entry name" value="RHS_repeat"/>
    <property type="match status" value="3"/>
</dbReference>
<dbReference type="EMBL" id="MKWS01000036">
    <property type="protein sequence ID" value="RVD74409.1"/>
    <property type="molecule type" value="Genomic_DNA"/>
</dbReference>
<evidence type="ECO:0000256" key="3">
    <source>
        <dbReference type="SAM" id="Phobius"/>
    </source>
</evidence>
<keyword evidence="3" id="KW-0812">Transmembrane</keyword>
<comment type="caution">
    <text evidence="6">The sequence shown here is derived from an EMBL/GenBank/DDBJ whole genome shotgun (WGS) entry which is preliminary data.</text>
</comment>
<evidence type="ECO:0000259" key="4">
    <source>
        <dbReference type="Pfam" id="PF20148"/>
    </source>
</evidence>
<dbReference type="InterPro" id="IPR050708">
    <property type="entry name" value="T6SS_VgrG/RHS"/>
</dbReference>
<dbReference type="InterPro" id="IPR006530">
    <property type="entry name" value="YD"/>
</dbReference>
<reference evidence="6 7" key="1">
    <citation type="submission" date="2016-10" db="EMBL/GenBank/DDBJ databases">
        <title>Search of new enzymes for the oxidation of sulfur compounds.</title>
        <authorList>
            <person name="Novo A."/>
            <person name="Moreira I.S."/>
            <person name="Castro P.M."/>
        </authorList>
    </citation>
    <scope>NUCLEOTIDE SEQUENCE [LARGE SCALE GENOMIC DNA]</scope>
    <source>
        <strain evidence="6 7">A9</strain>
    </source>
</reference>
<keyword evidence="3" id="KW-0472">Membrane</keyword>
<dbReference type="Pfam" id="PF25023">
    <property type="entry name" value="TEN_YD-shell"/>
    <property type="match status" value="2"/>
</dbReference>
<evidence type="ECO:0000313" key="6">
    <source>
        <dbReference type="EMBL" id="RVD74409.1"/>
    </source>
</evidence>
<dbReference type="InterPro" id="IPR045351">
    <property type="entry name" value="DUF6531"/>
</dbReference>
<dbReference type="PANTHER" id="PTHR32305">
    <property type="match status" value="1"/>
</dbReference>
<feature type="domain" description="Teneurin-like YD-shell" evidence="5">
    <location>
        <begin position="856"/>
        <end position="999"/>
    </location>
</feature>
<evidence type="ECO:0000256" key="1">
    <source>
        <dbReference type="ARBA" id="ARBA00022737"/>
    </source>
</evidence>
<dbReference type="RefSeq" id="WP_127652607.1">
    <property type="nucleotide sequence ID" value="NZ_MKWS01000036.1"/>
</dbReference>
<dbReference type="SUPFAM" id="SSF69304">
    <property type="entry name" value="Tricorn protease N-terminal domain"/>
    <property type="match status" value="1"/>
</dbReference>
<evidence type="ECO:0000256" key="2">
    <source>
        <dbReference type="SAM" id="MobiDB-lite"/>
    </source>
</evidence>
<dbReference type="InterPro" id="IPR022385">
    <property type="entry name" value="Rhs_assc_core"/>
</dbReference>
<dbReference type="InterPro" id="IPR056823">
    <property type="entry name" value="TEN-like_YD-shell"/>
</dbReference>
<dbReference type="InterPro" id="IPR031325">
    <property type="entry name" value="RHS_repeat"/>
</dbReference>
<dbReference type="NCBIfam" id="TIGR03696">
    <property type="entry name" value="Rhs_assc_core"/>
    <property type="match status" value="1"/>
</dbReference>
<feature type="transmembrane region" description="Helical" evidence="3">
    <location>
        <begin position="286"/>
        <end position="306"/>
    </location>
</feature>
<accession>A0AA94EHI9</accession>
<dbReference type="Proteomes" id="UP000288002">
    <property type="component" value="Unassembled WGS sequence"/>
</dbReference>
<feature type="domain" description="Teneurin-like YD-shell" evidence="5">
    <location>
        <begin position="1077"/>
        <end position="1377"/>
    </location>
</feature>
<dbReference type="Gene3D" id="2.180.10.10">
    <property type="entry name" value="RHS repeat-associated core"/>
    <property type="match status" value="3"/>
</dbReference>
<dbReference type="Pfam" id="PF20148">
    <property type="entry name" value="DUF6531"/>
    <property type="match status" value="1"/>
</dbReference>
<dbReference type="NCBIfam" id="TIGR01643">
    <property type="entry name" value="YD_repeat_2x"/>
    <property type="match status" value="8"/>
</dbReference>
<evidence type="ECO:0000313" key="7">
    <source>
        <dbReference type="Proteomes" id="UP000288002"/>
    </source>
</evidence>
<feature type="region of interest" description="Disordered" evidence="2">
    <location>
        <begin position="1473"/>
        <end position="1494"/>
    </location>
</feature>
<feature type="domain" description="DUF6531" evidence="4">
    <location>
        <begin position="400"/>
        <end position="473"/>
    </location>
</feature>
<proteinExistence type="predicted"/>
<gene>
    <name evidence="6" type="ORF">A9HBioS_5701</name>
</gene>